<sequence length="163" mass="19002">MSKLQLFALVFLGIVFDLGFTAKSPSDIAAERQREDLAKIKYYNWLLLRHRTAKQVIEKANEELKEKRLKMLQTLIETPAPHNVTLIITEQNYNKLDKMIKPLNKHVMKENETPAAKLLTSHRQPPKIDGEARTNNFVEFQLTKRDYEKLKKFLSPKTVIVKT</sequence>
<feature type="chain" id="PRO_5035716650" description="SXP/RAL-2 family protein Ani s 5-like cation-binding domain-containing protein" evidence="2">
    <location>
        <begin position="22"/>
        <end position="163"/>
    </location>
</feature>
<proteinExistence type="predicted"/>
<accession>A0A8S1F0T6</accession>
<keyword evidence="1" id="KW-0175">Coiled coil</keyword>
<evidence type="ECO:0000313" key="4">
    <source>
        <dbReference type="Proteomes" id="UP000494206"/>
    </source>
</evidence>
<gene>
    <name evidence="3" type="ORF">CBOVIS_LOCUS6420</name>
</gene>
<name>A0A8S1F0T6_9PELO</name>
<dbReference type="AlphaFoldDB" id="A0A8S1F0T6"/>
<keyword evidence="4" id="KW-1185">Reference proteome</keyword>
<evidence type="ECO:0000313" key="3">
    <source>
        <dbReference type="EMBL" id="CAB3404025.1"/>
    </source>
</evidence>
<organism evidence="3 4">
    <name type="scientific">Caenorhabditis bovis</name>
    <dbReference type="NCBI Taxonomy" id="2654633"/>
    <lineage>
        <taxon>Eukaryota</taxon>
        <taxon>Metazoa</taxon>
        <taxon>Ecdysozoa</taxon>
        <taxon>Nematoda</taxon>
        <taxon>Chromadorea</taxon>
        <taxon>Rhabditida</taxon>
        <taxon>Rhabditina</taxon>
        <taxon>Rhabditomorpha</taxon>
        <taxon>Rhabditoidea</taxon>
        <taxon>Rhabditidae</taxon>
        <taxon>Peloderinae</taxon>
        <taxon>Caenorhabditis</taxon>
    </lineage>
</organism>
<evidence type="ECO:0000256" key="1">
    <source>
        <dbReference type="SAM" id="Coils"/>
    </source>
</evidence>
<dbReference type="Proteomes" id="UP000494206">
    <property type="component" value="Unassembled WGS sequence"/>
</dbReference>
<comment type="caution">
    <text evidence="3">The sequence shown here is derived from an EMBL/GenBank/DDBJ whole genome shotgun (WGS) entry which is preliminary data.</text>
</comment>
<feature type="coiled-coil region" evidence="1">
    <location>
        <begin position="47"/>
        <end position="77"/>
    </location>
</feature>
<protein>
    <recommendedName>
        <fullName evidence="5">SXP/RAL-2 family protein Ani s 5-like cation-binding domain-containing protein</fullName>
    </recommendedName>
</protein>
<keyword evidence="2" id="KW-0732">Signal</keyword>
<dbReference type="OrthoDB" id="5800895at2759"/>
<dbReference type="EMBL" id="CADEPM010000004">
    <property type="protein sequence ID" value="CAB3404025.1"/>
    <property type="molecule type" value="Genomic_DNA"/>
</dbReference>
<evidence type="ECO:0008006" key="5">
    <source>
        <dbReference type="Google" id="ProtNLM"/>
    </source>
</evidence>
<feature type="signal peptide" evidence="2">
    <location>
        <begin position="1"/>
        <end position="21"/>
    </location>
</feature>
<evidence type="ECO:0000256" key="2">
    <source>
        <dbReference type="SAM" id="SignalP"/>
    </source>
</evidence>
<reference evidence="3 4" key="1">
    <citation type="submission" date="2020-04" db="EMBL/GenBank/DDBJ databases">
        <authorList>
            <person name="Laetsch R D."/>
            <person name="Stevens L."/>
            <person name="Kumar S."/>
            <person name="Blaxter L. M."/>
        </authorList>
    </citation>
    <scope>NUCLEOTIDE SEQUENCE [LARGE SCALE GENOMIC DNA]</scope>
</reference>